<dbReference type="PROSITE" id="PS50070">
    <property type="entry name" value="KRINGLE_2"/>
    <property type="match status" value="1"/>
</dbReference>
<feature type="domain" description="Kringle" evidence="11">
    <location>
        <begin position="216"/>
        <end position="309"/>
    </location>
</feature>
<organism evidence="12">
    <name type="scientific">Amphimedon queenslandica</name>
    <name type="common">Sponge</name>
    <dbReference type="NCBI Taxonomy" id="400682"/>
    <lineage>
        <taxon>Eukaryota</taxon>
        <taxon>Metazoa</taxon>
        <taxon>Porifera</taxon>
        <taxon>Demospongiae</taxon>
        <taxon>Heteroscleromorpha</taxon>
        <taxon>Haplosclerida</taxon>
        <taxon>Niphatidae</taxon>
        <taxon>Amphimedon</taxon>
    </lineage>
</organism>
<dbReference type="EnsemblMetazoa" id="Aqu2.1.21725_001">
    <property type="protein sequence ID" value="Aqu2.1.21725_001"/>
    <property type="gene ID" value="Aqu2.1.21725"/>
</dbReference>
<evidence type="ECO:0000256" key="6">
    <source>
        <dbReference type="ARBA" id="ARBA00023157"/>
    </source>
</evidence>
<evidence type="ECO:0000256" key="9">
    <source>
        <dbReference type="SAM" id="SignalP"/>
    </source>
</evidence>
<dbReference type="GO" id="GO:0016020">
    <property type="term" value="C:membrane"/>
    <property type="evidence" value="ECO:0007669"/>
    <property type="project" value="UniProtKB-SubCell"/>
</dbReference>
<keyword evidence="9" id="KW-0732">Signal</keyword>
<dbReference type="Pfam" id="PF00051">
    <property type="entry name" value="Kringle"/>
    <property type="match status" value="1"/>
</dbReference>
<dbReference type="SMART" id="SM00130">
    <property type="entry name" value="KR"/>
    <property type="match status" value="1"/>
</dbReference>
<dbReference type="OrthoDB" id="10005095at2759"/>
<keyword evidence="2" id="KW-0597">Phosphoprotein</keyword>
<evidence type="ECO:0000256" key="3">
    <source>
        <dbReference type="ARBA" id="ARBA00022572"/>
    </source>
</evidence>
<keyword evidence="6" id="KW-1015">Disulfide bond</keyword>
<evidence type="ECO:0000256" key="5">
    <source>
        <dbReference type="ARBA" id="ARBA00022840"/>
    </source>
</evidence>
<dbReference type="STRING" id="400682.A0A1X7U1V3"/>
<accession>A0A1X7U1V3</accession>
<comment type="subcellular location">
    <subcellularLocation>
        <location evidence="1">Membrane</location>
        <topology evidence="1">Single-pass type I membrane protein</topology>
    </subcellularLocation>
</comment>
<evidence type="ECO:0000256" key="2">
    <source>
        <dbReference type="ARBA" id="ARBA00022553"/>
    </source>
</evidence>
<name>A0A1X7U1V3_AMPQE</name>
<dbReference type="SUPFAM" id="SSF56112">
    <property type="entry name" value="Protein kinase-like (PK-like)"/>
    <property type="match status" value="1"/>
</dbReference>
<dbReference type="eggNOG" id="KOG1026">
    <property type="taxonomic scope" value="Eukaryota"/>
</dbReference>
<dbReference type="InterPro" id="IPR000001">
    <property type="entry name" value="Kringle"/>
</dbReference>
<feature type="signal peptide" evidence="9">
    <location>
        <begin position="1"/>
        <end position="22"/>
    </location>
</feature>
<sequence length="389" mass="43541">MTRTLAPFYFFIIFISSDLGYCTELNSGSGSGSSGVDPTTPSPPYPPPVYQDPPITYGNLTCDWYDVGDPVCQQVFSYPVINNHSRGDFVTIYSDLLSIFGALGNTGAASICSLNAAPLLCHFTFPYCDPAYSLLVPVYQPLCRRDCELMRDFMCKEEWEATKRLEGILRFGLVDRFNCEVLEPSNGGEPPMCISTLDSGIYPYFNVPPPLATGPVCYSGNGRGYTGNVSVTVSGHTCQTWGLPPKYIWGGSYPHPNYVSPFQYPELFLQYYGGPAHNYCRNPGEKGDRPWCFTTNRTVRWEYCDIPKCAPGPTCQRYSGSLCRTNGSIGMDYIYIDTNSDVWSYGVVLWEIFSYGIQPYYGMSNEEVIKYVRTDNVLRRPQGTPQVRD</sequence>
<evidence type="ECO:0000256" key="1">
    <source>
        <dbReference type="ARBA" id="ARBA00004479"/>
    </source>
</evidence>
<dbReference type="InterPro" id="IPR013806">
    <property type="entry name" value="Kringle-like"/>
</dbReference>
<protein>
    <recommendedName>
        <fullName evidence="13">Kringle domain-containing protein</fullName>
    </recommendedName>
</protein>
<dbReference type="GO" id="GO:0005524">
    <property type="term" value="F:ATP binding"/>
    <property type="evidence" value="ECO:0007669"/>
    <property type="project" value="UniProtKB-KW"/>
</dbReference>
<dbReference type="InterPro" id="IPR001245">
    <property type="entry name" value="Ser-Thr/Tyr_kinase_cat_dom"/>
</dbReference>
<feature type="region of interest" description="Disordered" evidence="8">
    <location>
        <begin position="28"/>
        <end position="48"/>
    </location>
</feature>
<dbReference type="InterPro" id="IPR018056">
    <property type="entry name" value="Kringle_CS"/>
</dbReference>
<feature type="domain" description="FZ" evidence="10">
    <location>
        <begin position="57"/>
        <end position="196"/>
    </location>
</feature>
<dbReference type="InterPro" id="IPR020067">
    <property type="entry name" value="Frizzled_dom"/>
</dbReference>
<evidence type="ECO:0008006" key="13">
    <source>
        <dbReference type="Google" id="ProtNLM"/>
    </source>
</evidence>
<dbReference type="InterPro" id="IPR050759">
    <property type="entry name" value="Serine_protease_kringle"/>
</dbReference>
<keyword evidence="5" id="KW-0067">ATP-binding</keyword>
<keyword evidence="3 7" id="KW-0420">Kringle</keyword>
<dbReference type="SUPFAM" id="SSF57440">
    <property type="entry name" value="Kringle-like"/>
    <property type="match status" value="1"/>
</dbReference>
<feature type="chain" id="PRO_5010879674" description="Kringle domain-containing protein" evidence="9">
    <location>
        <begin position="23"/>
        <end position="389"/>
    </location>
</feature>
<dbReference type="Gene3D" id="1.10.510.10">
    <property type="entry name" value="Transferase(Phosphotransferase) domain 1"/>
    <property type="match status" value="1"/>
</dbReference>
<reference evidence="12" key="1">
    <citation type="submission" date="2017-05" db="UniProtKB">
        <authorList>
            <consortium name="EnsemblMetazoa"/>
        </authorList>
    </citation>
    <scope>IDENTIFICATION</scope>
</reference>
<dbReference type="InterPro" id="IPR011009">
    <property type="entry name" value="Kinase-like_dom_sf"/>
</dbReference>
<dbReference type="PROSITE" id="PS50038">
    <property type="entry name" value="FZ"/>
    <property type="match status" value="1"/>
</dbReference>
<dbReference type="PANTHER" id="PTHR24261">
    <property type="entry name" value="PLASMINOGEN-RELATED"/>
    <property type="match status" value="1"/>
</dbReference>
<dbReference type="PROSITE" id="PS00021">
    <property type="entry name" value="KRINGLE_1"/>
    <property type="match status" value="1"/>
</dbReference>
<evidence type="ECO:0000313" key="12">
    <source>
        <dbReference type="EnsemblMetazoa" id="Aqu2.1.21725_001"/>
    </source>
</evidence>
<dbReference type="PRINTS" id="PR00018">
    <property type="entry name" value="KRINGLE"/>
</dbReference>
<dbReference type="InterPro" id="IPR038178">
    <property type="entry name" value="Kringle_sf"/>
</dbReference>
<dbReference type="Gene3D" id="1.10.2000.10">
    <property type="entry name" value="Frizzled cysteine-rich domain"/>
    <property type="match status" value="1"/>
</dbReference>
<dbReference type="CDD" id="cd00108">
    <property type="entry name" value="KR"/>
    <property type="match status" value="1"/>
</dbReference>
<evidence type="ECO:0000259" key="11">
    <source>
        <dbReference type="PROSITE" id="PS50070"/>
    </source>
</evidence>
<dbReference type="InParanoid" id="A0A1X7U1V3"/>
<dbReference type="PANTHER" id="PTHR24261:SF7">
    <property type="entry name" value="KRINGLE DOMAIN-CONTAINING PROTEIN"/>
    <property type="match status" value="1"/>
</dbReference>
<dbReference type="Pfam" id="PF07714">
    <property type="entry name" value="PK_Tyr_Ser-Thr"/>
    <property type="match status" value="1"/>
</dbReference>
<evidence type="ECO:0000256" key="7">
    <source>
        <dbReference type="PROSITE-ProRule" id="PRU00121"/>
    </source>
</evidence>
<evidence type="ECO:0000256" key="8">
    <source>
        <dbReference type="SAM" id="MobiDB-lite"/>
    </source>
</evidence>
<dbReference type="InterPro" id="IPR036790">
    <property type="entry name" value="Frizzled_dom_sf"/>
</dbReference>
<proteinExistence type="predicted"/>
<dbReference type="AlphaFoldDB" id="A0A1X7U1V3"/>
<dbReference type="Gene3D" id="2.40.20.10">
    <property type="entry name" value="Plasminogen Kringle 4"/>
    <property type="match status" value="1"/>
</dbReference>
<comment type="caution">
    <text evidence="7">Lacks conserved residue(s) required for the propagation of feature annotation.</text>
</comment>
<dbReference type="GO" id="GO:0004672">
    <property type="term" value="F:protein kinase activity"/>
    <property type="evidence" value="ECO:0007669"/>
    <property type="project" value="InterPro"/>
</dbReference>
<evidence type="ECO:0000259" key="10">
    <source>
        <dbReference type="PROSITE" id="PS50038"/>
    </source>
</evidence>
<keyword evidence="4" id="KW-0547">Nucleotide-binding</keyword>
<evidence type="ECO:0000256" key="4">
    <source>
        <dbReference type="ARBA" id="ARBA00022741"/>
    </source>
</evidence>